<name>A0A1R1YBZ8_9FUNG</name>
<accession>A0A1R1YBZ8</accession>
<keyword evidence="3" id="KW-1185">Reference proteome</keyword>
<dbReference type="Proteomes" id="UP000187283">
    <property type="component" value="Unassembled WGS sequence"/>
</dbReference>
<evidence type="ECO:0000256" key="1">
    <source>
        <dbReference type="SAM" id="SignalP"/>
    </source>
</evidence>
<feature type="signal peptide" evidence="1">
    <location>
        <begin position="1"/>
        <end position="23"/>
    </location>
</feature>
<dbReference type="OrthoDB" id="5558149at2759"/>
<dbReference type="AlphaFoldDB" id="A0A1R1YBZ8"/>
<protein>
    <submittedName>
        <fullName evidence="2">Uncharacterized protein</fullName>
    </submittedName>
</protein>
<proteinExistence type="predicted"/>
<evidence type="ECO:0000313" key="2">
    <source>
        <dbReference type="EMBL" id="OMJ24448.1"/>
    </source>
</evidence>
<gene>
    <name evidence="2" type="ORF">AYI70_g1572</name>
</gene>
<evidence type="ECO:0000313" key="3">
    <source>
        <dbReference type="Proteomes" id="UP000187283"/>
    </source>
</evidence>
<organism evidence="2 3">
    <name type="scientific">Smittium culicis</name>
    <dbReference type="NCBI Taxonomy" id="133412"/>
    <lineage>
        <taxon>Eukaryota</taxon>
        <taxon>Fungi</taxon>
        <taxon>Fungi incertae sedis</taxon>
        <taxon>Zoopagomycota</taxon>
        <taxon>Kickxellomycotina</taxon>
        <taxon>Harpellomycetes</taxon>
        <taxon>Harpellales</taxon>
        <taxon>Legeriomycetaceae</taxon>
        <taxon>Smittium</taxon>
    </lineage>
</organism>
<dbReference type="EMBL" id="LSSN01000340">
    <property type="protein sequence ID" value="OMJ24448.1"/>
    <property type="molecule type" value="Genomic_DNA"/>
</dbReference>
<feature type="chain" id="PRO_5012887356" evidence="1">
    <location>
        <begin position="24"/>
        <end position="73"/>
    </location>
</feature>
<keyword evidence="1" id="KW-0732">Signal</keyword>
<comment type="caution">
    <text evidence="2">The sequence shown here is derived from an EMBL/GenBank/DDBJ whole genome shotgun (WGS) entry which is preliminary data.</text>
</comment>
<reference evidence="2 3" key="1">
    <citation type="submission" date="2017-01" db="EMBL/GenBank/DDBJ databases">
        <authorList>
            <person name="Mah S.A."/>
            <person name="Swanson W.J."/>
            <person name="Moy G.W."/>
            <person name="Vacquier V.D."/>
        </authorList>
    </citation>
    <scope>NUCLEOTIDE SEQUENCE [LARGE SCALE GENOMIC DNA]</scope>
    <source>
        <strain evidence="2 3">GSMNP</strain>
    </source>
</reference>
<sequence>MVQSIRILAPLIVSFITMLVVRGSGYEEFKEMELYNDLKNSGLDLEAMENSGFMPSLDNVEIINIDDFPKGEI</sequence>